<organism evidence="2 3">
    <name type="scientific">Parelaphostrongylus tenuis</name>
    <name type="common">Meningeal worm</name>
    <dbReference type="NCBI Taxonomy" id="148309"/>
    <lineage>
        <taxon>Eukaryota</taxon>
        <taxon>Metazoa</taxon>
        <taxon>Ecdysozoa</taxon>
        <taxon>Nematoda</taxon>
        <taxon>Chromadorea</taxon>
        <taxon>Rhabditida</taxon>
        <taxon>Rhabditina</taxon>
        <taxon>Rhabditomorpha</taxon>
        <taxon>Strongyloidea</taxon>
        <taxon>Metastrongylidae</taxon>
        <taxon>Parelaphostrongylus</taxon>
    </lineage>
</organism>
<proteinExistence type="predicted"/>
<feature type="region of interest" description="Disordered" evidence="1">
    <location>
        <begin position="1"/>
        <end position="38"/>
    </location>
</feature>
<comment type="caution">
    <text evidence="2">The sequence shown here is derived from an EMBL/GenBank/DDBJ whole genome shotgun (WGS) entry which is preliminary data.</text>
</comment>
<feature type="compositionally biased region" description="Polar residues" evidence="1">
    <location>
        <begin position="1"/>
        <end position="15"/>
    </location>
</feature>
<reference evidence="2" key="1">
    <citation type="submission" date="2021-06" db="EMBL/GenBank/DDBJ databases">
        <title>Parelaphostrongylus tenuis whole genome reference sequence.</title>
        <authorList>
            <person name="Garwood T.J."/>
            <person name="Larsen P.A."/>
            <person name="Fountain-Jones N.M."/>
            <person name="Garbe J.R."/>
            <person name="Macchietto M.G."/>
            <person name="Kania S.A."/>
            <person name="Gerhold R.W."/>
            <person name="Richards J.E."/>
            <person name="Wolf T.M."/>
        </authorList>
    </citation>
    <scope>NUCLEOTIDE SEQUENCE</scope>
    <source>
        <strain evidence="2">MNPRO001-30</strain>
        <tissue evidence="2">Meninges</tissue>
    </source>
</reference>
<evidence type="ECO:0000256" key="1">
    <source>
        <dbReference type="SAM" id="MobiDB-lite"/>
    </source>
</evidence>
<dbReference type="EMBL" id="JAHQIW010006762">
    <property type="protein sequence ID" value="KAJ1370276.1"/>
    <property type="molecule type" value="Genomic_DNA"/>
</dbReference>
<sequence>MGAAQSLENQASSPQKDIVQSIPSSSLETSPSPSISADVKFDAVTSSKHNQAGDNSIINDMKIPVSAKRVTQMIHDLREQVVSQRFEELVQKMVQVDVGGTQLTATSTTFGA</sequence>
<gene>
    <name evidence="2" type="ORF">KIN20_031969</name>
</gene>
<keyword evidence="3" id="KW-1185">Reference proteome</keyword>
<evidence type="ECO:0000313" key="2">
    <source>
        <dbReference type="EMBL" id="KAJ1370276.1"/>
    </source>
</evidence>
<dbReference type="AlphaFoldDB" id="A0AAD5R679"/>
<protein>
    <submittedName>
        <fullName evidence="2">Uncharacterized protein</fullName>
    </submittedName>
</protein>
<accession>A0AAD5R679</accession>
<feature type="compositionally biased region" description="Low complexity" evidence="1">
    <location>
        <begin position="21"/>
        <end position="36"/>
    </location>
</feature>
<name>A0AAD5R679_PARTN</name>
<dbReference type="Proteomes" id="UP001196413">
    <property type="component" value="Unassembled WGS sequence"/>
</dbReference>
<evidence type="ECO:0000313" key="3">
    <source>
        <dbReference type="Proteomes" id="UP001196413"/>
    </source>
</evidence>